<dbReference type="PANTHER" id="PTHR30175">
    <property type="entry name" value="PHOSPHOTRANSFERASE SYSTEM TRANSPORT PROTEIN"/>
    <property type="match status" value="1"/>
</dbReference>
<evidence type="ECO:0000313" key="18">
    <source>
        <dbReference type="EMBL" id="GFO83739.1"/>
    </source>
</evidence>
<proteinExistence type="predicted"/>
<feature type="transmembrane region" description="Helical" evidence="15">
    <location>
        <begin position="349"/>
        <end position="370"/>
    </location>
</feature>
<evidence type="ECO:0000256" key="4">
    <source>
        <dbReference type="ARBA" id="ARBA00022597"/>
    </source>
</evidence>
<evidence type="ECO:0000256" key="10">
    <source>
        <dbReference type="ARBA" id="ARBA00023136"/>
    </source>
</evidence>
<dbReference type="PROSITE" id="PS51103">
    <property type="entry name" value="PTS_EIIC_TYPE_1"/>
    <property type="match status" value="1"/>
</dbReference>
<dbReference type="InterPro" id="IPR050558">
    <property type="entry name" value="PTS_Sugar-Specific_Components"/>
</dbReference>
<dbReference type="InterPro" id="IPR018113">
    <property type="entry name" value="PTrfase_EIIB_Cys"/>
</dbReference>
<evidence type="ECO:0000313" key="19">
    <source>
        <dbReference type="Proteomes" id="UP000613208"/>
    </source>
</evidence>
<dbReference type="EC" id="2.7.1.211" evidence="11"/>
<dbReference type="NCBIfam" id="TIGR00826">
    <property type="entry name" value="EIIB_glc"/>
    <property type="match status" value="1"/>
</dbReference>
<dbReference type="InterPro" id="IPR010973">
    <property type="entry name" value="PTS_IIBC_sucr"/>
</dbReference>
<dbReference type="Gene3D" id="3.30.1360.60">
    <property type="entry name" value="Glucose permease domain IIB"/>
    <property type="match status" value="1"/>
</dbReference>
<dbReference type="PROSITE" id="PS51098">
    <property type="entry name" value="PTS_EIIB_TYPE_1"/>
    <property type="match status" value="1"/>
</dbReference>
<evidence type="ECO:0000256" key="14">
    <source>
        <dbReference type="PROSITE-ProRule" id="PRU00421"/>
    </source>
</evidence>
<reference evidence="18" key="1">
    <citation type="submission" date="2020-06" db="EMBL/GenBank/DDBJ databases">
        <title>Characterization of fructooligosaccharide metabolism and fructooligosaccharide-degrading enzymes in human commensal butyrate producers.</title>
        <authorList>
            <person name="Tanno H."/>
            <person name="Fujii T."/>
            <person name="Hirano K."/>
            <person name="Maeno S."/>
            <person name="Tonozuka T."/>
            <person name="Sakamoto M."/>
            <person name="Ohkuma M."/>
            <person name="Tochio T."/>
            <person name="Endo A."/>
        </authorList>
    </citation>
    <scope>NUCLEOTIDE SEQUENCE</scope>
    <source>
        <strain evidence="18">JCM 17466</strain>
    </source>
</reference>
<feature type="transmembrane region" description="Helical" evidence="15">
    <location>
        <begin position="171"/>
        <end position="199"/>
    </location>
</feature>
<feature type="transmembrane region" description="Helical" evidence="15">
    <location>
        <begin position="407"/>
        <end position="427"/>
    </location>
</feature>
<evidence type="ECO:0000256" key="15">
    <source>
        <dbReference type="SAM" id="Phobius"/>
    </source>
</evidence>
<sequence>MADKYAKTAKEILDCVGGGDNIISAAHCATRLRLVLKDESLINLDSLDKIELVKGNFNNGGQFQIILGTGIVNNVYDEFIKIADISESTKDEVKQEAAKKMNPVQKLLKTLADVFVPILPALVASGLLMGINNILTAEGMFFSGKSLIDAYPQIKDIADMINLASNAGFTFLPVLIGFSAAKIFGGTPILGAVIGAIMIHPDLLNGYSYGQALLDGTVPYWHIFGFPVAKVGYQGTVLPVIVSAFCLSMIEKRLRKIVPAMLDNILTPLLSVLITAALTFLFIGPVMRTVGDAMTNAVMWLFFDLGALGGLIYGVTYPLLVITGMHHSLITAETQILANIQTLGGSPTFAVVACANCAQGAAALAVMFLMKKDAKVKSMASASGISALLGITEPAIFGVNLKYRYPFYGALIGGGIGAAYATLVRVLSVSQGPCGVIGVICIRPDCMIQFMVSAIIAIISAFIATFLLGKTIGRKSIQI</sequence>
<gene>
    <name evidence="18" type="ORF">ANBU17_00860</name>
</gene>
<keyword evidence="7 15" id="KW-0812">Transmembrane</keyword>
<feature type="domain" description="PTS EIIC type-1" evidence="17">
    <location>
        <begin position="109"/>
        <end position="479"/>
    </location>
</feature>
<dbReference type="Pfam" id="PF02378">
    <property type="entry name" value="PTS_EIIC"/>
    <property type="match status" value="1"/>
</dbReference>
<keyword evidence="3" id="KW-1003">Cell membrane</keyword>
<protein>
    <recommendedName>
        <fullName evidence="11">protein-N(pi)-phosphohistidine--sucrose phosphotransferase</fullName>
        <ecNumber evidence="11">2.7.1.211</ecNumber>
    </recommendedName>
</protein>
<dbReference type="AlphaFoldDB" id="A0A916VB78"/>
<feature type="domain" description="PTS EIIB type-1" evidence="16">
    <location>
        <begin position="6"/>
        <end position="89"/>
    </location>
</feature>
<dbReference type="NCBIfam" id="TIGR01996">
    <property type="entry name" value="PTS-II-BC-sucr"/>
    <property type="match status" value="1"/>
</dbReference>
<comment type="subcellular location">
    <subcellularLocation>
        <location evidence="1">Cell membrane</location>
        <topology evidence="1">Multi-pass membrane protein</topology>
    </subcellularLocation>
</comment>
<evidence type="ECO:0000256" key="11">
    <source>
        <dbReference type="ARBA" id="ARBA00044053"/>
    </source>
</evidence>
<feature type="active site" description="Phosphocysteine intermediate; for EIIB activity" evidence="14">
    <location>
        <position position="28"/>
    </location>
</feature>
<dbReference type="GO" id="GO:0005886">
    <property type="term" value="C:plasma membrane"/>
    <property type="evidence" value="ECO:0007669"/>
    <property type="project" value="UniProtKB-SubCell"/>
</dbReference>
<evidence type="ECO:0000256" key="5">
    <source>
        <dbReference type="ARBA" id="ARBA00022679"/>
    </source>
</evidence>
<dbReference type="GO" id="GO:0008982">
    <property type="term" value="F:protein-N(PI)-phosphohistidine-sugar phosphotransferase activity"/>
    <property type="evidence" value="ECO:0007669"/>
    <property type="project" value="InterPro"/>
</dbReference>
<dbReference type="RefSeq" id="WP_201309553.1">
    <property type="nucleotide sequence ID" value="NZ_BLYI01000003.1"/>
</dbReference>
<keyword evidence="4" id="KW-0762">Sugar transport</keyword>
<feature type="transmembrane region" description="Helical" evidence="15">
    <location>
        <begin position="298"/>
        <end position="320"/>
    </location>
</feature>
<feature type="transmembrane region" description="Helical" evidence="15">
    <location>
        <begin position="265"/>
        <end position="286"/>
    </location>
</feature>
<feature type="transmembrane region" description="Helical" evidence="15">
    <location>
        <begin position="231"/>
        <end position="250"/>
    </location>
</feature>
<evidence type="ECO:0000256" key="13">
    <source>
        <dbReference type="ARBA" id="ARBA00048931"/>
    </source>
</evidence>
<dbReference type="InterPro" id="IPR013013">
    <property type="entry name" value="PTS_EIIC_1"/>
</dbReference>
<comment type="catalytic activity">
    <reaction evidence="13">
        <text>N(pros)-phospho-L-histidyl-[protein](out) + sucrose = sucrose 6(G)-phosphate(in) + L-histidyl-[protein]</text>
        <dbReference type="Rhea" id="RHEA:49236"/>
        <dbReference type="Rhea" id="RHEA-COMP:9745"/>
        <dbReference type="Rhea" id="RHEA-COMP:9746"/>
        <dbReference type="ChEBI" id="CHEBI:17992"/>
        <dbReference type="ChEBI" id="CHEBI:29979"/>
        <dbReference type="ChEBI" id="CHEBI:64837"/>
        <dbReference type="ChEBI" id="CHEBI:91002"/>
        <dbReference type="EC" id="2.7.1.211"/>
    </reaction>
</comment>
<comment type="function">
    <text evidence="12">The phosphoenolpyruvate-dependent sugar phosphotransferase system (sugar PTS), a major carbohydrate active transport system, catalyzes the phosphorylation of incoming sugar substrates concomitantly with their translocation across the cell membrane. This system is involved in sucrose transport.</text>
</comment>
<accession>A0A916VB78</accession>
<dbReference type="CDD" id="cd00212">
    <property type="entry name" value="PTS_IIB_glc"/>
    <property type="match status" value="1"/>
</dbReference>
<evidence type="ECO:0000256" key="6">
    <source>
        <dbReference type="ARBA" id="ARBA00022683"/>
    </source>
</evidence>
<dbReference type="Proteomes" id="UP000613208">
    <property type="component" value="Unassembled WGS sequence"/>
</dbReference>
<keyword evidence="19" id="KW-1185">Reference proteome</keyword>
<keyword evidence="9 15" id="KW-1133">Transmembrane helix</keyword>
<keyword evidence="5" id="KW-0808">Transferase</keyword>
<keyword evidence="10 15" id="KW-0472">Membrane</keyword>
<dbReference type="EMBL" id="BLYI01000003">
    <property type="protein sequence ID" value="GFO83739.1"/>
    <property type="molecule type" value="Genomic_DNA"/>
</dbReference>
<dbReference type="InterPro" id="IPR001996">
    <property type="entry name" value="PTS_IIB_1"/>
</dbReference>
<name>A0A916VB78_9FIRM</name>
<evidence type="ECO:0000256" key="7">
    <source>
        <dbReference type="ARBA" id="ARBA00022692"/>
    </source>
</evidence>
<evidence type="ECO:0000256" key="2">
    <source>
        <dbReference type="ARBA" id="ARBA00022448"/>
    </source>
</evidence>
<dbReference type="FunFam" id="3.30.1360.60:FF:000001">
    <property type="entry name" value="PTS system glucose-specific IIBC component PtsG"/>
    <property type="match status" value="1"/>
</dbReference>
<dbReference type="InterPro" id="IPR036878">
    <property type="entry name" value="Glu_permease_IIB"/>
</dbReference>
<organism evidence="18 19">
    <name type="scientific">Anaerostipes butyraticus</name>
    <dbReference type="NCBI Taxonomy" id="645466"/>
    <lineage>
        <taxon>Bacteria</taxon>
        <taxon>Bacillati</taxon>
        <taxon>Bacillota</taxon>
        <taxon>Clostridia</taxon>
        <taxon>Lachnospirales</taxon>
        <taxon>Lachnospiraceae</taxon>
        <taxon>Anaerostipes</taxon>
    </lineage>
</organism>
<evidence type="ECO:0000256" key="3">
    <source>
        <dbReference type="ARBA" id="ARBA00022475"/>
    </source>
</evidence>
<dbReference type="InterPro" id="IPR003352">
    <property type="entry name" value="PTS_EIIC"/>
</dbReference>
<evidence type="ECO:0000256" key="8">
    <source>
        <dbReference type="ARBA" id="ARBA00022777"/>
    </source>
</evidence>
<evidence type="ECO:0000256" key="9">
    <source>
        <dbReference type="ARBA" id="ARBA00022989"/>
    </source>
</evidence>
<dbReference type="GO" id="GO:0009401">
    <property type="term" value="P:phosphoenolpyruvate-dependent sugar phosphotransferase system"/>
    <property type="evidence" value="ECO:0007669"/>
    <property type="project" value="UniProtKB-KW"/>
</dbReference>
<keyword evidence="2" id="KW-0813">Transport</keyword>
<dbReference type="GO" id="GO:0090589">
    <property type="term" value="F:protein-phosphocysteine-trehalose phosphotransferase system transporter activity"/>
    <property type="evidence" value="ECO:0007669"/>
    <property type="project" value="TreeGrafter"/>
</dbReference>
<dbReference type="PANTHER" id="PTHR30175:SF4">
    <property type="entry name" value="PTS SYSTEM TREHALOSE-SPECIFIC EIIBC COMPONENT"/>
    <property type="match status" value="1"/>
</dbReference>
<dbReference type="GO" id="GO:0015771">
    <property type="term" value="P:trehalose transport"/>
    <property type="evidence" value="ECO:0007669"/>
    <property type="project" value="TreeGrafter"/>
</dbReference>
<feature type="transmembrane region" description="Helical" evidence="15">
    <location>
        <begin position="110"/>
        <end position="131"/>
    </location>
</feature>
<dbReference type="PROSITE" id="PS01035">
    <property type="entry name" value="PTS_EIIB_TYPE_1_CYS"/>
    <property type="match status" value="1"/>
</dbReference>
<evidence type="ECO:0000256" key="1">
    <source>
        <dbReference type="ARBA" id="ARBA00004651"/>
    </source>
</evidence>
<comment type="caution">
    <text evidence="18">The sequence shown here is derived from an EMBL/GenBank/DDBJ whole genome shotgun (WGS) entry which is preliminary data.</text>
</comment>
<dbReference type="GO" id="GO:0016301">
    <property type="term" value="F:kinase activity"/>
    <property type="evidence" value="ECO:0007669"/>
    <property type="project" value="UniProtKB-KW"/>
</dbReference>
<evidence type="ECO:0000256" key="12">
    <source>
        <dbReference type="ARBA" id="ARBA00045139"/>
    </source>
</evidence>
<keyword evidence="8" id="KW-0418">Kinase</keyword>
<evidence type="ECO:0000259" key="16">
    <source>
        <dbReference type="PROSITE" id="PS51098"/>
    </source>
</evidence>
<dbReference type="Pfam" id="PF00367">
    <property type="entry name" value="PTS_EIIB"/>
    <property type="match status" value="1"/>
</dbReference>
<feature type="transmembrane region" description="Helical" evidence="15">
    <location>
        <begin position="447"/>
        <end position="469"/>
    </location>
</feature>
<keyword evidence="6" id="KW-0598">Phosphotransferase system</keyword>
<evidence type="ECO:0000259" key="17">
    <source>
        <dbReference type="PROSITE" id="PS51103"/>
    </source>
</evidence>
<dbReference type="SUPFAM" id="SSF55604">
    <property type="entry name" value="Glucose permease domain IIB"/>
    <property type="match status" value="1"/>
</dbReference>